<accession>A0A378UIT7</accession>
<evidence type="ECO:0000313" key="1">
    <source>
        <dbReference type="EMBL" id="STZ76643.1"/>
    </source>
</evidence>
<name>A0A378UIT7_BERDE</name>
<organism evidence="1 2">
    <name type="scientific">Bergeriella denitrificans</name>
    <name type="common">Neisseria denitrificans</name>
    <dbReference type="NCBI Taxonomy" id="494"/>
    <lineage>
        <taxon>Bacteria</taxon>
        <taxon>Pseudomonadati</taxon>
        <taxon>Pseudomonadota</taxon>
        <taxon>Betaproteobacteria</taxon>
        <taxon>Neisseriales</taxon>
        <taxon>Neisseriaceae</taxon>
        <taxon>Bergeriella</taxon>
    </lineage>
</organism>
<evidence type="ECO:0000313" key="2">
    <source>
        <dbReference type="Proteomes" id="UP000254651"/>
    </source>
</evidence>
<protein>
    <recommendedName>
        <fullName evidence="3">General secretion pathway protein GspG</fullName>
    </recommendedName>
</protein>
<sequence length="112" mass="12449">MQTLPFQAEIAERMLVNTENETIHPDAQFVRTANGYWLAWHDGTAALLAPDTPPDVPCFWVEGSHDLEELVAMVENGEFDEVEEFDGDDEAWHEAASGCGHDHHDHCGCGQS</sequence>
<evidence type="ECO:0008006" key="3">
    <source>
        <dbReference type="Google" id="ProtNLM"/>
    </source>
</evidence>
<dbReference type="EMBL" id="UGQS01000002">
    <property type="protein sequence ID" value="STZ76643.1"/>
    <property type="molecule type" value="Genomic_DNA"/>
</dbReference>
<keyword evidence="2" id="KW-1185">Reference proteome</keyword>
<dbReference type="RefSeq" id="WP_066080243.1">
    <property type="nucleotide sequence ID" value="NZ_CP181246.1"/>
</dbReference>
<reference evidence="1 2" key="1">
    <citation type="submission" date="2018-06" db="EMBL/GenBank/DDBJ databases">
        <authorList>
            <consortium name="Pathogen Informatics"/>
            <person name="Doyle S."/>
        </authorList>
    </citation>
    <scope>NUCLEOTIDE SEQUENCE [LARGE SCALE GENOMIC DNA]</scope>
    <source>
        <strain evidence="1 2">NCTC10295</strain>
    </source>
</reference>
<proteinExistence type="predicted"/>
<dbReference type="AlphaFoldDB" id="A0A378UIT7"/>
<gene>
    <name evidence="1" type="ORF">NCTC10295_01418</name>
</gene>
<dbReference type="Proteomes" id="UP000254651">
    <property type="component" value="Unassembled WGS sequence"/>
</dbReference>